<feature type="domain" description="YbaK/aminoacyl-tRNA synthetase-associated" evidence="2">
    <location>
        <begin position="20"/>
        <end position="146"/>
    </location>
</feature>
<accession>A0A2H0N6R3</accession>
<dbReference type="Gene3D" id="3.90.960.10">
    <property type="entry name" value="YbaK/aminoacyl-tRNA synthetase-associated domain"/>
    <property type="match status" value="1"/>
</dbReference>
<dbReference type="SUPFAM" id="SSF55826">
    <property type="entry name" value="YbaK/ProRS associated domain"/>
    <property type="match status" value="1"/>
</dbReference>
<evidence type="ECO:0000313" key="4">
    <source>
        <dbReference type="Proteomes" id="UP000229600"/>
    </source>
</evidence>
<dbReference type="Proteomes" id="UP000229600">
    <property type="component" value="Unassembled WGS sequence"/>
</dbReference>
<dbReference type="InterPro" id="IPR040285">
    <property type="entry name" value="ProX/PRXD1"/>
</dbReference>
<dbReference type="CDD" id="cd04335">
    <property type="entry name" value="PrdX_deacylase"/>
    <property type="match status" value="1"/>
</dbReference>
<organism evidence="3 4">
    <name type="scientific">Candidatus Magasanikbacteria bacterium CG11_big_fil_rev_8_21_14_0_20_39_34</name>
    <dbReference type="NCBI Taxonomy" id="1974653"/>
    <lineage>
        <taxon>Bacteria</taxon>
        <taxon>Candidatus Magasanikiibacteriota</taxon>
    </lineage>
</organism>
<dbReference type="PANTHER" id="PTHR31423">
    <property type="entry name" value="YBAK DOMAIN-CONTAINING PROTEIN"/>
    <property type="match status" value="1"/>
</dbReference>
<evidence type="ECO:0000256" key="1">
    <source>
        <dbReference type="ARBA" id="ARBA00010201"/>
    </source>
</evidence>
<dbReference type="AlphaFoldDB" id="A0A2H0N6R3"/>
<evidence type="ECO:0000259" key="2">
    <source>
        <dbReference type="Pfam" id="PF04073"/>
    </source>
</evidence>
<dbReference type="InterPro" id="IPR036754">
    <property type="entry name" value="YbaK/aa-tRNA-synt-asso_dom_sf"/>
</dbReference>
<dbReference type="Pfam" id="PF04073">
    <property type="entry name" value="tRNA_edit"/>
    <property type="match status" value="1"/>
</dbReference>
<dbReference type="InterPro" id="IPR007214">
    <property type="entry name" value="YbaK/aa-tRNA-synth-assoc-dom"/>
</dbReference>
<evidence type="ECO:0000313" key="3">
    <source>
        <dbReference type="EMBL" id="PIR04583.1"/>
    </source>
</evidence>
<name>A0A2H0N6R3_9BACT</name>
<sequence>MKDIYKILDGLNIQYKIYDHPPFYTCEEADLFYSHLDSGKIKNLFLRNAKGNQHFLLLLESHKSLNISDFGQSISQKGLGFASEERLAKYLGLKKGSVSPFGLINDESHDVCVYIDKDILLHDSLLFHPNVNTSTLQISRDDFQKFIGSTGNLILYHDFA</sequence>
<dbReference type="GO" id="GO:0016874">
    <property type="term" value="F:ligase activity"/>
    <property type="evidence" value="ECO:0007669"/>
    <property type="project" value="UniProtKB-KW"/>
</dbReference>
<comment type="caution">
    <text evidence="3">The sequence shown here is derived from an EMBL/GenBank/DDBJ whole genome shotgun (WGS) entry which is preliminary data.</text>
</comment>
<dbReference type="EMBL" id="PCWN01000001">
    <property type="protein sequence ID" value="PIR04583.1"/>
    <property type="molecule type" value="Genomic_DNA"/>
</dbReference>
<dbReference type="GO" id="GO:0002161">
    <property type="term" value="F:aminoacyl-tRNA deacylase activity"/>
    <property type="evidence" value="ECO:0007669"/>
    <property type="project" value="InterPro"/>
</dbReference>
<protein>
    <submittedName>
        <fullName evidence="3">Proline--tRNA ligase</fullName>
    </submittedName>
</protein>
<gene>
    <name evidence="3" type="ORF">COV59_00460</name>
</gene>
<reference evidence="3 4" key="1">
    <citation type="submission" date="2017-09" db="EMBL/GenBank/DDBJ databases">
        <title>Depth-based differentiation of microbial function through sediment-hosted aquifers and enrichment of novel symbionts in the deep terrestrial subsurface.</title>
        <authorList>
            <person name="Probst A.J."/>
            <person name="Ladd B."/>
            <person name="Jarett J.K."/>
            <person name="Geller-Mcgrath D.E."/>
            <person name="Sieber C.M."/>
            <person name="Emerson J.B."/>
            <person name="Anantharaman K."/>
            <person name="Thomas B.C."/>
            <person name="Malmstrom R."/>
            <person name="Stieglmeier M."/>
            <person name="Klingl A."/>
            <person name="Woyke T."/>
            <person name="Ryan C.M."/>
            <person name="Banfield J.F."/>
        </authorList>
    </citation>
    <scope>NUCLEOTIDE SEQUENCE [LARGE SCALE GENOMIC DNA]</scope>
    <source>
        <strain evidence="3">CG11_big_fil_rev_8_21_14_0_20_39_34</strain>
    </source>
</reference>
<keyword evidence="3" id="KW-0436">Ligase</keyword>
<comment type="similarity">
    <text evidence="1">Belongs to the PRORSD1 family.</text>
</comment>
<dbReference type="PANTHER" id="PTHR31423:SF3">
    <property type="entry name" value="PROLYL-TRNA SYNTHETASE ASSOCIATED DOMAIN-CONTAINING PROTEIN 1-RELATED"/>
    <property type="match status" value="1"/>
</dbReference>
<proteinExistence type="inferred from homology"/>